<gene>
    <name evidence="1" type="ORF">EXE25_14550</name>
</gene>
<comment type="caution">
    <text evidence="1">The sequence shown here is derived from an EMBL/GenBank/DDBJ whole genome shotgun (WGS) entry which is preliminary data.</text>
</comment>
<organism evidence="1 2">
    <name type="scientific">Acinetobacter bouvetii</name>
    <dbReference type="NCBI Taxonomy" id="202951"/>
    <lineage>
        <taxon>Bacteria</taxon>
        <taxon>Pseudomonadati</taxon>
        <taxon>Pseudomonadota</taxon>
        <taxon>Gammaproteobacteria</taxon>
        <taxon>Moraxellales</taxon>
        <taxon>Moraxellaceae</taxon>
        <taxon>Acinetobacter</taxon>
    </lineage>
</organism>
<dbReference type="STRING" id="202951.GCA_001485025_01763"/>
<proteinExistence type="predicted"/>
<protein>
    <submittedName>
        <fullName evidence="1">Uncharacterized protein</fullName>
    </submittedName>
</protein>
<dbReference type="RefSeq" id="WP_130147505.1">
    <property type="nucleotide sequence ID" value="NZ_SGSU01000017.1"/>
</dbReference>
<name>A0A4V2DP33_9GAMM</name>
<dbReference type="EMBL" id="SGSU01000017">
    <property type="protein sequence ID" value="RZG65239.1"/>
    <property type="molecule type" value="Genomic_DNA"/>
</dbReference>
<evidence type="ECO:0000313" key="2">
    <source>
        <dbReference type="Proteomes" id="UP000293483"/>
    </source>
</evidence>
<reference evidence="1 2" key="1">
    <citation type="submission" date="2019-02" db="EMBL/GenBank/DDBJ databases">
        <title>The Batch Genome Submission of Acinetobacter spp. strains.</title>
        <authorList>
            <person name="Qin J."/>
            <person name="Hu Y."/>
            <person name="Ye H."/>
            <person name="Wei L."/>
            <person name="Feng Y."/>
            <person name="Zong Z."/>
        </authorList>
    </citation>
    <scope>NUCLEOTIDE SEQUENCE [LARGE SCALE GENOMIC DNA]</scope>
    <source>
        <strain evidence="1 2">WCHABo060081</strain>
    </source>
</reference>
<sequence length="671" mass="78769">MHKERSVSELANAAQQLLRISPELSYLVQDQQDLASQITAHQLFKINQEQRRIHIAYPFFDIQFFTPQPAVEYAADSLVRSNFDYQHHKSEQLEDFFLQDIHFQTGDLKAQHPLFLRGKAQQLREILADDIFNRVLGEQKLAVALQRMNLSQAQFADQLMMDLQFYHVPAVQNSLVDQTPIAKNILQCFQQLCRLDTVLTHDFLPLQPLMESFDEFCFSAAQFLDPAVYRIVSLFYREQFNLNELIELEDDIRLLYLHAKEQPHLLGFVRLMNREVWHRSDLLSKQYFLTANHRVWQKKAALLPLFDCKRAVNWLFKQSAEVLDWISLNIQHSNIRTAVTALCFVDCSQMHPQIILAVLQYFQHVCARLFIQSCHAIAIELNWFEHPQNQTVMLQGTKQAMDDHRVAIRPSILYLDEWMALASNIAKHDDLALKKVYLRLSRVMQAFMLHLQKVTLNFPEDLMAFILPETQRDRDFYTVLQRHKMPQDVFRQQFYVQNSGTIRKSIFDAYVRDYLSAYFAETKAVPKTVTWSGLFQQSAAWHENNQKEEILAKLKKEFSLADWKPFCAAADVYFEQWHFQELQSVERIIEESKKFQHCLAASYAQRIIEGEYAAFHMSHLLHPLRMTLGCIRQNGQLSFDQLELPNNEKAAEHLVQAARKFIQWLNAEIDK</sequence>
<dbReference type="Proteomes" id="UP000293483">
    <property type="component" value="Unassembled WGS sequence"/>
</dbReference>
<dbReference type="AlphaFoldDB" id="A0A4V2DP33"/>
<evidence type="ECO:0000313" key="1">
    <source>
        <dbReference type="EMBL" id="RZG65239.1"/>
    </source>
</evidence>
<accession>A0A4V2DP33</accession>